<sequence length="396" mass="43583">MMILDQPLFPGAPARMARYPEIRHLDDVAHRVDPERGVHLFTHEDVLILRYVSARPNTFETELDLECRSLVFDRDSGDLLSRSLHKFFNLGEREGQADLPLEAGADLSLKIDGTMLSGFTSPARPGALRFHTKGGLTEHAARGLALAPPNVVALALEAIRAGGTPTLEWTSPENRVVIPYAETEFRLIAIRDRITGAYLEGMADELARKHGVTRPGSLGRVTGLTETTEALTRLAERTDIEGAVLTFPDGHRVKWKTRDYHARHKVLANIEHERRVYQCWHEGIGDDTAASLGGERGRALLAFLEEVETAIATACNEIAAELGALTGLPSADRAARVRDRFTGVRQSVAFSLLKGYEGREAVHRIAAGRIGSEEGRASLKRELGLPSWTIDIQALR</sequence>
<dbReference type="GO" id="GO:0016874">
    <property type="term" value="F:ligase activity"/>
    <property type="evidence" value="ECO:0007669"/>
    <property type="project" value="UniProtKB-KW"/>
</dbReference>
<organism evidence="2 3">
    <name type="scientific">Gemmobacter caeni</name>
    <dbReference type="NCBI Taxonomy" id="589035"/>
    <lineage>
        <taxon>Bacteria</taxon>
        <taxon>Pseudomonadati</taxon>
        <taxon>Pseudomonadota</taxon>
        <taxon>Alphaproteobacteria</taxon>
        <taxon>Rhodobacterales</taxon>
        <taxon>Paracoccaceae</taxon>
        <taxon>Gemmobacter</taxon>
    </lineage>
</organism>
<comment type="caution">
    <text evidence="2">The sequence shown here is derived from an EMBL/GenBank/DDBJ whole genome shotgun (WGS) entry which is preliminary data.</text>
</comment>
<name>A0A2T6B852_9RHOB</name>
<proteinExistence type="predicted"/>
<protein>
    <submittedName>
        <fullName evidence="2">RNA ligase</fullName>
    </submittedName>
</protein>
<evidence type="ECO:0000313" key="2">
    <source>
        <dbReference type="EMBL" id="PTX52234.1"/>
    </source>
</evidence>
<dbReference type="Pfam" id="PF09511">
    <property type="entry name" value="RNA_lig_T4_1"/>
    <property type="match status" value="1"/>
</dbReference>
<keyword evidence="2" id="KW-0436">Ligase</keyword>
<dbReference type="InterPro" id="IPR019039">
    <property type="entry name" value="T4-Rnl1-like_N"/>
</dbReference>
<keyword evidence="3" id="KW-1185">Reference proteome</keyword>
<dbReference type="AlphaFoldDB" id="A0A2T6B852"/>
<evidence type="ECO:0000259" key="1">
    <source>
        <dbReference type="Pfam" id="PF09511"/>
    </source>
</evidence>
<reference evidence="2 3" key="1">
    <citation type="submission" date="2018-04" db="EMBL/GenBank/DDBJ databases">
        <title>Genomic Encyclopedia of Archaeal and Bacterial Type Strains, Phase II (KMG-II): from individual species to whole genera.</title>
        <authorList>
            <person name="Goeker M."/>
        </authorList>
    </citation>
    <scope>NUCLEOTIDE SEQUENCE [LARGE SCALE GENOMIC DNA]</scope>
    <source>
        <strain evidence="2 3">DSM 21823</strain>
    </source>
</reference>
<dbReference type="EMBL" id="QBKP01000002">
    <property type="protein sequence ID" value="PTX52234.1"/>
    <property type="molecule type" value="Genomic_DNA"/>
</dbReference>
<accession>A0A2T6B852</accession>
<evidence type="ECO:0000313" key="3">
    <source>
        <dbReference type="Proteomes" id="UP000244224"/>
    </source>
</evidence>
<dbReference type="Proteomes" id="UP000244224">
    <property type="component" value="Unassembled WGS sequence"/>
</dbReference>
<feature type="domain" description="T4 RNA ligase 1-like N-terminal" evidence="1">
    <location>
        <begin position="66"/>
        <end position="256"/>
    </location>
</feature>
<gene>
    <name evidence="2" type="ORF">C8N34_10212</name>
</gene>